<dbReference type="Proteomes" id="UP000598633">
    <property type="component" value="Unassembled WGS sequence"/>
</dbReference>
<dbReference type="PROSITE" id="PS00211">
    <property type="entry name" value="ABC_TRANSPORTER_1"/>
    <property type="match status" value="1"/>
</dbReference>
<name>A0A8J6Y4K6_9BACT</name>
<comment type="similarity">
    <text evidence="1">Belongs to the ABC transporter superfamily.</text>
</comment>
<organism evidence="6 7">
    <name type="scientific">Candidatus Sulfomarinibacter kjeldsenii</name>
    <dbReference type="NCBI Taxonomy" id="2885994"/>
    <lineage>
        <taxon>Bacteria</taxon>
        <taxon>Pseudomonadati</taxon>
        <taxon>Acidobacteriota</taxon>
        <taxon>Thermoanaerobaculia</taxon>
        <taxon>Thermoanaerobaculales</taxon>
        <taxon>Candidatus Sulfomarinibacteraceae</taxon>
        <taxon>Candidatus Sulfomarinibacter</taxon>
    </lineage>
</organism>
<dbReference type="InterPro" id="IPR003439">
    <property type="entry name" value="ABC_transporter-like_ATP-bd"/>
</dbReference>
<keyword evidence="2" id="KW-0813">Transport</keyword>
<evidence type="ECO:0000313" key="6">
    <source>
        <dbReference type="EMBL" id="MBD3870853.1"/>
    </source>
</evidence>
<reference evidence="6 7" key="1">
    <citation type="submission" date="2020-08" db="EMBL/GenBank/DDBJ databases">
        <title>Acidobacteriota in marine sediments use diverse sulfur dissimilation pathways.</title>
        <authorList>
            <person name="Wasmund K."/>
        </authorList>
    </citation>
    <scope>NUCLEOTIDE SEQUENCE [LARGE SCALE GENOMIC DNA]</scope>
    <source>
        <strain evidence="6">MAG AM3-A</strain>
    </source>
</reference>
<dbReference type="AlphaFoldDB" id="A0A8J6Y4K6"/>
<dbReference type="PANTHER" id="PTHR43335">
    <property type="entry name" value="ABC TRANSPORTER, ATP-BINDING PROTEIN"/>
    <property type="match status" value="1"/>
</dbReference>
<gene>
    <name evidence="6" type="ORF">IFJ97_05780</name>
</gene>
<protein>
    <submittedName>
        <fullName evidence="6">ABC transporter ATP-binding protein</fullName>
    </submittedName>
</protein>
<proteinExistence type="inferred from homology"/>
<dbReference type="PROSITE" id="PS50893">
    <property type="entry name" value="ABC_TRANSPORTER_2"/>
    <property type="match status" value="1"/>
</dbReference>
<evidence type="ECO:0000256" key="2">
    <source>
        <dbReference type="ARBA" id="ARBA00022448"/>
    </source>
</evidence>
<comment type="caution">
    <text evidence="6">The sequence shown here is derived from an EMBL/GenBank/DDBJ whole genome shotgun (WGS) entry which is preliminary data.</text>
</comment>
<evidence type="ECO:0000256" key="1">
    <source>
        <dbReference type="ARBA" id="ARBA00005417"/>
    </source>
</evidence>
<keyword evidence="3" id="KW-0547">Nucleotide-binding</keyword>
<feature type="domain" description="ABC transporter" evidence="5">
    <location>
        <begin position="6"/>
        <end position="242"/>
    </location>
</feature>
<keyword evidence="4 6" id="KW-0067">ATP-binding</keyword>
<evidence type="ECO:0000256" key="3">
    <source>
        <dbReference type="ARBA" id="ARBA00022741"/>
    </source>
</evidence>
<dbReference type="GO" id="GO:0016887">
    <property type="term" value="F:ATP hydrolysis activity"/>
    <property type="evidence" value="ECO:0007669"/>
    <property type="project" value="InterPro"/>
</dbReference>
<evidence type="ECO:0000259" key="5">
    <source>
        <dbReference type="PROSITE" id="PS50893"/>
    </source>
</evidence>
<dbReference type="EMBL" id="JACXWA010000096">
    <property type="protein sequence ID" value="MBD3870853.1"/>
    <property type="molecule type" value="Genomic_DNA"/>
</dbReference>
<dbReference type="InterPro" id="IPR027417">
    <property type="entry name" value="P-loop_NTPase"/>
</dbReference>
<accession>A0A8J6Y4K6</accession>
<dbReference type="GO" id="GO:0005524">
    <property type="term" value="F:ATP binding"/>
    <property type="evidence" value="ECO:0007669"/>
    <property type="project" value="UniProtKB-KW"/>
</dbReference>
<evidence type="ECO:0000313" key="7">
    <source>
        <dbReference type="Proteomes" id="UP000598633"/>
    </source>
</evidence>
<dbReference type="InterPro" id="IPR003593">
    <property type="entry name" value="AAA+_ATPase"/>
</dbReference>
<dbReference type="SUPFAM" id="SSF52540">
    <property type="entry name" value="P-loop containing nucleoside triphosphate hydrolases"/>
    <property type="match status" value="1"/>
</dbReference>
<dbReference type="SMART" id="SM00382">
    <property type="entry name" value="AAA"/>
    <property type="match status" value="1"/>
</dbReference>
<dbReference type="InterPro" id="IPR017871">
    <property type="entry name" value="ABC_transporter-like_CS"/>
</dbReference>
<dbReference type="Gene3D" id="3.40.50.300">
    <property type="entry name" value="P-loop containing nucleotide triphosphate hydrolases"/>
    <property type="match status" value="1"/>
</dbReference>
<evidence type="ECO:0000256" key="4">
    <source>
        <dbReference type="ARBA" id="ARBA00022840"/>
    </source>
</evidence>
<sequence>MADIQLSVKDLQKTFHPGLFEASIEVLKGLSFEVARGEIFGFLGPNGAGKTTTIKAITEIIYPDAGEITVCGLPHTSLEAKKRIGFMSESPYIYRHLTGREYLWFGGELLGLDRAGLADRISRVLDQVGMSGRADRTMGTYSKGMLQRVALGQALLGEPELLILDEPMSGLDPVGRRDVRDIILNQAAAGVGRVRAIGTVSELISDETTGYEATFVGALPADLRTPLEAYHVASGASWVRVTSENRDNLIHEFGDRGIQVVSLDPVRTTLEDLLMRHYEESGS</sequence>
<dbReference type="Pfam" id="PF00005">
    <property type="entry name" value="ABC_tran"/>
    <property type="match status" value="1"/>
</dbReference>